<dbReference type="EMBL" id="PZQS01000009">
    <property type="protein sequence ID" value="PVD24061.1"/>
    <property type="molecule type" value="Genomic_DNA"/>
</dbReference>
<dbReference type="OrthoDB" id="547680at2759"/>
<evidence type="ECO:0000313" key="4">
    <source>
        <dbReference type="Proteomes" id="UP000245119"/>
    </source>
</evidence>
<name>A0A2T7NSA8_POMCA</name>
<evidence type="ECO:0000313" key="3">
    <source>
        <dbReference type="EMBL" id="PVD24061.1"/>
    </source>
</evidence>
<protein>
    <recommendedName>
        <fullName evidence="5">Apple domain-containing protein</fullName>
    </recommendedName>
</protein>
<accession>A0A2T7NSA8</accession>
<dbReference type="Proteomes" id="UP000245119">
    <property type="component" value="Linkage Group LG9"/>
</dbReference>
<evidence type="ECO:0000256" key="2">
    <source>
        <dbReference type="SAM" id="Phobius"/>
    </source>
</evidence>
<keyword evidence="2" id="KW-0472">Membrane</keyword>
<comment type="caution">
    <text evidence="3">The sequence shown here is derived from an EMBL/GenBank/DDBJ whole genome shotgun (WGS) entry which is preliminary data.</text>
</comment>
<keyword evidence="2" id="KW-0812">Transmembrane</keyword>
<feature type="region of interest" description="Disordered" evidence="1">
    <location>
        <begin position="335"/>
        <end position="363"/>
    </location>
</feature>
<keyword evidence="2" id="KW-1133">Transmembrane helix</keyword>
<proteinExistence type="predicted"/>
<gene>
    <name evidence="3" type="ORF">C0Q70_14531</name>
</gene>
<dbReference type="AlphaFoldDB" id="A0A2T7NSA8"/>
<reference evidence="3 4" key="1">
    <citation type="submission" date="2018-04" db="EMBL/GenBank/DDBJ databases">
        <title>The genome of golden apple snail Pomacea canaliculata provides insight into stress tolerance and invasive adaptation.</title>
        <authorList>
            <person name="Liu C."/>
            <person name="Liu B."/>
            <person name="Ren Y."/>
            <person name="Zhang Y."/>
            <person name="Wang H."/>
            <person name="Li S."/>
            <person name="Jiang F."/>
            <person name="Yin L."/>
            <person name="Zhang G."/>
            <person name="Qian W."/>
            <person name="Fan W."/>
        </authorList>
    </citation>
    <scope>NUCLEOTIDE SEQUENCE [LARGE SCALE GENOMIC DNA]</scope>
    <source>
        <strain evidence="3">SZHN2017</strain>
        <tissue evidence="3">Muscle</tissue>
    </source>
</reference>
<keyword evidence="4" id="KW-1185">Reference proteome</keyword>
<feature type="transmembrane region" description="Helical" evidence="2">
    <location>
        <begin position="297"/>
        <end position="322"/>
    </location>
</feature>
<evidence type="ECO:0000256" key="1">
    <source>
        <dbReference type="SAM" id="MobiDB-lite"/>
    </source>
</evidence>
<sequence>MEYRVIRSSEVVPSAMETTSFPCVQFASMDTTAPRAPTPVVTVKMDYRVIRPPEIVSSAVETTRVLFVQFATMDSMTTTAPARAVSVKMAKCVIRLLGAVVSAVTTTSFPCVKTASRVSGGQLAVSGVVSVGGTESATVRLDSVFRLRVWMAGRETRALRSVQGVPTAQSVPSPAVTVVVTATVVMTTVFVKLVAVMASKVFCVTVSTCDSDSDSELTVTVSTCCDSDSELCCDSDSELTVTVSTCDSDSDSDSELTVTVSTYCDSDSELCCDSDSELTVTVSTCDSDKERVDLRGAVAGSVMGAAVLISASVVGILVFLHFRSRGLKYTTKGVRHNDADDNLENAGYSDSPLAARSTPGEVPFYDPLDPSKRDLHLYEGQAQSGHNVALPLGSRDVTSGDATYQNVDLPQETSKYPKEDDVSVHVLHTRFVYLTGAIVIREERRAMMGASGRKTSPSMIIFSLLPLLVGSVLLLPSQELGEYFVRLPTSVYEKLSENSIINGPVRRSLQSASLLSCGMECESDLDCVAFNVLDTSSRPLTCELIGLQDFTDPTQSTRTGWTAFQRLTS</sequence>
<organism evidence="3 4">
    <name type="scientific">Pomacea canaliculata</name>
    <name type="common">Golden apple snail</name>
    <dbReference type="NCBI Taxonomy" id="400727"/>
    <lineage>
        <taxon>Eukaryota</taxon>
        <taxon>Metazoa</taxon>
        <taxon>Spiralia</taxon>
        <taxon>Lophotrochozoa</taxon>
        <taxon>Mollusca</taxon>
        <taxon>Gastropoda</taxon>
        <taxon>Caenogastropoda</taxon>
        <taxon>Architaenioglossa</taxon>
        <taxon>Ampullarioidea</taxon>
        <taxon>Ampullariidae</taxon>
        <taxon>Pomacea</taxon>
    </lineage>
</organism>
<evidence type="ECO:0008006" key="5">
    <source>
        <dbReference type="Google" id="ProtNLM"/>
    </source>
</evidence>